<proteinExistence type="predicted"/>
<dbReference type="EMBL" id="LT670817">
    <property type="protein sequence ID" value="SHH97681.1"/>
    <property type="molecule type" value="Genomic_DNA"/>
</dbReference>
<reference evidence="1 2" key="1">
    <citation type="submission" date="2016-11" db="EMBL/GenBank/DDBJ databases">
        <authorList>
            <person name="Jaros S."/>
            <person name="Januszkiewicz K."/>
            <person name="Wedrychowicz H."/>
        </authorList>
    </citation>
    <scope>NUCLEOTIDE SEQUENCE [LARGE SCALE GENOMIC DNA]</scope>
    <source>
        <strain evidence="1 2">GAS138</strain>
    </source>
</reference>
<sequence length="73" mass="8068">MNIRPPDVWRVFHIQQRHRVLRALKVGVLATVTAATDVNGPSQMLLGMLMAHFLLVDCPSRAGSLRPIAPVAR</sequence>
<name>A0A1M5XCZ2_9BRAD</name>
<evidence type="ECO:0000313" key="1">
    <source>
        <dbReference type="EMBL" id="SHH97681.1"/>
    </source>
</evidence>
<dbReference type="AlphaFoldDB" id="A0A1M5XCZ2"/>
<evidence type="ECO:0000313" key="2">
    <source>
        <dbReference type="Proteomes" id="UP000189796"/>
    </source>
</evidence>
<gene>
    <name evidence="1" type="ORF">SAMN05443248_7243</name>
</gene>
<dbReference type="RefSeq" id="WP_079605489.1">
    <property type="nucleotide sequence ID" value="NZ_LT670817.1"/>
</dbReference>
<organism evidence="1 2">
    <name type="scientific">Bradyrhizobium erythrophlei</name>
    <dbReference type="NCBI Taxonomy" id="1437360"/>
    <lineage>
        <taxon>Bacteria</taxon>
        <taxon>Pseudomonadati</taxon>
        <taxon>Pseudomonadota</taxon>
        <taxon>Alphaproteobacteria</taxon>
        <taxon>Hyphomicrobiales</taxon>
        <taxon>Nitrobacteraceae</taxon>
        <taxon>Bradyrhizobium</taxon>
    </lineage>
</organism>
<dbReference type="Proteomes" id="UP000189796">
    <property type="component" value="Chromosome I"/>
</dbReference>
<accession>A0A1M5XCZ2</accession>
<protein>
    <submittedName>
        <fullName evidence="1">Uncharacterized protein</fullName>
    </submittedName>
</protein>